<sequence>MTEKKMLERIVVDPNIKVGKPVIKGTRLTVEYILGLLAQDASFEEIIEEYAGLTKEDIQACLYFATKSLQSTVFMPLPLESA</sequence>
<protein>
    <submittedName>
        <fullName evidence="1">DUF433 domain-containing protein</fullName>
    </submittedName>
</protein>
<gene>
    <name evidence="1" type="ORF">H8E29_13545</name>
</gene>
<dbReference type="Proteomes" id="UP000614469">
    <property type="component" value="Unassembled WGS sequence"/>
</dbReference>
<organism evidence="1 2">
    <name type="scientific">Candidatus Desulfolinea nitratireducens</name>
    <dbReference type="NCBI Taxonomy" id="2841698"/>
    <lineage>
        <taxon>Bacteria</taxon>
        <taxon>Bacillati</taxon>
        <taxon>Chloroflexota</taxon>
        <taxon>Anaerolineae</taxon>
        <taxon>Anaerolineales</taxon>
        <taxon>Anaerolineales incertae sedis</taxon>
        <taxon>Candidatus Desulfolinea</taxon>
    </lineage>
</organism>
<dbReference type="Gene3D" id="1.10.10.10">
    <property type="entry name" value="Winged helix-like DNA-binding domain superfamily/Winged helix DNA-binding domain"/>
    <property type="match status" value="1"/>
</dbReference>
<dbReference type="PANTHER" id="PTHR34849">
    <property type="entry name" value="SSL5025 PROTEIN"/>
    <property type="match status" value="1"/>
</dbReference>
<dbReference type="EMBL" id="JACNJN010000150">
    <property type="protein sequence ID" value="MBC8336285.1"/>
    <property type="molecule type" value="Genomic_DNA"/>
</dbReference>
<accession>A0A8J6TJ28</accession>
<reference evidence="1 2" key="1">
    <citation type="submission" date="2020-08" db="EMBL/GenBank/DDBJ databases">
        <title>Bridging the membrane lipid divide: bacteria of the FCB group superphylum have the potential to synthesize archaeal ether lipids.</title>
        <authorList>
            <person name="Villanueva L."/>
            <person name="Von Meijenfeldt F.A.B."/>
            <person name="Westbye A.B."/>
            <person name="Yadav S."/>
            <person name="Hopmans E.C."/>
            <person name="Dutilh B.E."/>
            <person name="Sinninghe Damste J.S."/>
        </authorList>
    </citation>
    <scope>NUCLEOTIDE SEQUENCE [LARGE SCALE GENOMIC DNA]</scope>
    <source>
        <strain evidence="1">NIOZ-UU36</strain>
    </source>
</reference>
<dbReference type="InterPro" id="IPR007367">
    <property type="entry name" value="DUF433"/>
</dbReference>
<evidence type="ECO:0000313" key="2">
    <source>
        <dbReference type="Proteomes" id="UP000614469"/>
    </source>
</evidence>
<dbReference type="InterPro" id="IPR009057">
    <property type="entry name" value="Homeodomain-like_sf"/>
</dbReference>
<dbReference type="SUPFAM" id="SSF46689">
    <property type="entry name" value="Homeodomain-like"/>
    <property type="match status" value="1"/>
</dbReference>
<comment type="caution">
    <text evidence="1">The sequence shown here is derived from an EMBL/GenBank/DDBJ whole genome shotgun (WGS) entry which is preliminary data.</text>
</comment>
<name>A0A8J6TJ28_9CHLR</name>
<dbReference type="PANTHER" id="PTHR34849:SF3">
    <property type="entry name" value="SSR2962 PROTEIN"/>
    <property type="match status" value="1"/>
</dbReference>
<dbReference type="InterPro" id="IPR036388">
    <property type="entry name" value="WH-like_DNA-bd_sf"/>
</dbReference>
<evidence type="ECO:0000313" key="1">
    <source>
        <dbReference type="EMBL" id="MBC8336285.1"/>
    </source>
</evidence>
<dbReference type="Pfam" id="PF04255">
    <property type="entry name" value="DUF433"/>
    <property type="match status" value="1"/>
</dbReference>
<dbReference type="AlphaFoldDB" id="A0A8J6TJ28"/>
<proteinExistence type="predicted"/>